<proteinExistence type="predicted"/>
<protein>
    <recommendedName>
        <fullName evidence="1">Reverse transcriptase domain-containing protein</fullName>
    </recommendedName>
</protein>
<evidence type="ECO:0000259" key="1">
    <source>
        <dbReference type="Pfam" id="PF00078"/>
    </source>
</evidence>
<dbReference type="Gene3D" id="3.30.70.270">
    <property type="match status" value="2"/>
</dbReference>
<dbReference type="PANTHER" id="PTHR37984">
    <property type="entry name" value="PROTEIN CBG26694"/>
    <property type="match status" value="1"/>
</dbReference>
<evidence type="ECO:0000313" key="3">
    <source>
        <dbReference type="Proteomes" id="UP000481153"/>
    </source>
</evidence>
<dbReference type="FunFam" id="3.30.70.270:FF:000003">
    <property type="entry name" value="Transposon Ty3-G Gag-Pol polyprotein"/>
    <property type="match status" value="1"/>
</dbReference>
<organism evidence="2 3">
    <name type="scientific">Aphanomyces euteiches</name>
    <dbReference type="NCBI Taxonomy" id="100861"/>
    <lineage>
        <taxon>Eukaryota</taxon>
        <taxon>Sar</taxon>
        <taxon>Stramenopiles</taxon>
        <taxon>Oomycota</taxon>
        <taxon>Saprolegniomycetes</taxon>
        <taxon>Saprolegniales</taxon>
        <taxon>Verrucalvaceae</taxon>
        <taxon>Aphanomyces</taxon>
    </lineage>
</organism>
<dbReference type="InterPro" id="IPR050951">
    <property type="entry name" value="Retrovirus_Pol_polyprotein"/>
</dbReference>
<feature type="domain" description="Reverse transcriptase" evidence="1">
    <location>
        <begin position="222"/>
        <end position="306"/>
    </location>
</feature>
<sequence length="350" mass="39897">MKNEALMIKSGVMNGKAVKVLIDSGATNSLCQLGLSKNVMPGWIIKLCHFDPQPLPKSPDIVELLEEFKDVFPAELPDQLPPKRAMQFDLRLKPDAKPQNRAPFRLAKVEQAAIDKFVDNLKKKGWVELSTSDWVSNIFGVPKKDENGKLPSRQVWLKTATPNTSIRWVLDYRHVNSQTEIPKIPVSNIEDLFNNMHGRTVFTKIDLASGYHQMLVEPHARKLQWCVAPMVLAGMPGIWSRLMRCLFDKFPFVVVYLDDICVHSKHLNEHVNHLRCVLEVLRKEKLYARIEKCAFAVPKVDFLGHTMSAEGLQVDSNKVRAIEKWSSPTNHKELLSFLGMAGYYRKFIAN</sequence>
<dbReference type="EMBL" id="VJMJ01000155">
    <property type="protein sequence ID" value="KAF0730232.1"/>
    <property type="molecule type" value="Genomic_DNA"/>
</dbReference>
<accession>A0A6G0WS23</accession>
<reference evidence="2 3" key="1">
    <citation type="submission" date="2019-07" db="EMBL/GenBank/DDBJ databases">
        <title>Genomics analysis of Aphanomyces spp. identifies a new class of oomycete effector associated with host adaptation.</title>
        <authorList>
            <person name="Gaulin E."/>
        </authorList>
    </citation>
    <scope>NUCLEOTIDE SEQUENCE [LARGE SCALE GENOMIC DNA]</scope>
    <source>
        <strain evidence="2 3">ATCC 201684</strain>
    </source>
</reference>
<gene>
    <name evidence="2" type="ORF">Ae201684_012235</name>
</gene>
<comment type="caution">
    <text evidence="2">The sequence shown here is derived from an EMBL/GenBank/DDBJ whole genome shotgun (WGS) entry which is preliminary data.</text>
</comment>
<evidence type="ECO:0000313" key="2">
    <source>
        <dbReference type="EMBL" id="KAF0730232.1"/>
    </source>
</evidence>
<dbReference type="Gene3D" id="3.10.10.10">
    <property type="entry name" value="HIV Type 1 Reverse Transcriptase, subunit A, domain 1"/>
    <property type="match status" value="1"/>
</dbReference>
<dbReference type="AlphaFoldDB" id="A0A6G0WS23"/>
<dbReference type="Proteomes" id="UP000481153">
    <property type="component" value="Unassembled WGS sequence"/>
</dbReference>
<dbReference type="SUPFAM" id="SSF56672">
    <property type="entry name" value="DNA/RNA polymerases"/>
    <property type="match status" value="1"/>
</dbReference>
<keyword evidence="3" id="KW-1185">Reference proteome</keyword>
<dbReference type="PANTHER" id="PTHR37984:SF5">
    <property type="entry name" value="PROTEIN NYNRIN-LIKE"/>
    <property type="match status" value="1"/>
</dbReference>
<dbReference type="InterPro" id="IPR043128">
    <property type="entry name" value="Rev_trsase/Diguanyl_cyclase"/>
</dbReference>
<name>A0A6G0WS23_9STRA</name>
<dbReference type="InterPro" id="IPR043502">
    <property type="entry name" value="DNA/RNA_pol_sf"/>
</dbReference>
<dbReference type="CDD" id="cd01647">
    <property type="entry name" value="RT_LTR"/>
    <property type="match status" value="1"/>
</dbReference>
<dbReference type="InterPro" id="IPR000477">
    <property type="entry name" value="RT_dom"/>
</dbReference>
<dbReference type="VEuPathDB" id="FungiDB:AeMF1_003573"/>
<dbReference type="Pfam" id="PF00078">
    <property type="entry name" value="RVT_1"/>
    <property type="match status" value="1"/>
</dbReference>